<sequence>MVPTGVGERLMFHLAEMSNEVSLNNINTVLLELDLFENGVFKEYKDCGMENVDIDEASETVRKFSYDKHGDFSLERFIVAFDCLFDEINTITNKKRLFAMEVRQRKITDYVINSITNESLMSEKQKKAVKTCILISDAALSRETLSRSKTLAISQRTSVNQIKKTNNVLMSTIRDERELHDCLAISVDSTTKDDVEIFCVMLRLIKGRNCYSMPLLLRQYKGELDAETLAKWLVSKLTDLGLICHRIVNVTSDGIASWSGFNGSVLIKMNELVQKELPLGRELIDSDIKQFWCSAHRLALRGEGLEKEPEIFLVKVFIKWFCKKSRLNDYNTRCGLNHDINSTYSFKRWFWISRNITEIINNYEDVINYVSTPSVYEELSIELASNKFTFFEDKIKLSKQKKNRQFRHEQQRQEMLGSDDAEEEDSDEARQVLFNLNSPPIRNVFYKSKKIFELLFIMCSSLQEDSLLLFECVERVDMFMLYINIIIKEVEDGTWVFFRDIREIMEVKDSFVLRVLYRLKCQLSLRFTQISQSVNMNSVNDSNVNWRTGSVEASIFKRNSNYTFFSELLEVFYIPDDVITKNLLPEYMTKSHTFSSVFNDEITKFIAYVNRMTSFEKELIIKKVKKSQSTFHEKLMRLTNTRQRVTLLEVYDVLEQLKLINLQSVVQCMVCVYPTSVDVERFFSKLKQMRSKNMLLQTAYERLFYCIKNNKCFFVI</sequence>
<dbReference type="RefSeq" id="XP_004184873.1">
    <property type="nucleotide sequence ID" value="XM_004184825.1"/>
</dbReference>
<reference evidence="2 3" key="1">
    <citation type="submission" date="2012-10" db="EMBL/GenBank/DDBJ databases">
        <authorList>
            <person name="Zafar N."/>
            <person name="Inman J."/>
            <person name="Hall N."/>
            <person name="Lorenzi H."/>
            <person name="Caler E."/>
        </authorList>
    </citation>
    <scope>NUCLEOTIDE SEQUENCE [LARGE SCALE GENOMIC DNA]</scope>
    <source>
        <strain evidence="2 3">IP1</strain>
    </source>
</reference>
<evidence type="ECO:0000256" key="1">
    <source>
        <dbReference type="SAM" id="MobiDB-lite"/>
    </source>
</evidence>
<keyword evidence="3" id="KW-1185">Reference proteome</keyword>
<feature type="region of interest" description="Disordered" evidence="1">
    <location>
        <begin position="402"/>
        <end position="423"/>
    </location>
</feature>
<accession>A0A0A1TZ98</accession>
<dbReference type="AlphaFoldDB" id="A0A0A1TZ98"/>
<organism evidence="2 3">
    <name type="scientific">Entamoeba invadens IP1</name>
    <dbReference type="NCBI Taxonomy" id="370355"/>
    <lineage>
        <taxon>Eukaryota</taxon>
        <taxon>Amoebozoa</taxon>
        <taxon>Evosea</taxon>
        <taxon>Archamoebae</taxon>
        <taxon>Mastigamoebida</taxon>
        <taxon>Entamoebidae</taxon>
        <taxon>Entamoeba</taxon>
    </lineage>
</organism>
<proteinExistence type="predicted"/>
<gene>
    <name evidence="2" type="ORF">EIN_465850</name>
</gene>
<name>A0A0A1TZ98_ENTIV</name>
<dbReference type="VEuPathDB" id="AmoebaDB:EIN_465850"/>
<dbReference type="KEGG" id="eiv:EIN_465850"/>
<protein>
    <submittedName>
        <fullName evidence="2">Uncharacterized protein</fullName>
    </submittedName>
</protein>
<dbReference type="GeneID" id="14884494"/>
<dbReference type="EMBL" id="KB207056">
    <property type="protein sequence ID" value="ELP85527.1"/>
    <property type="molecule type" value="Genomic_DNA"/>
</dbReference>
<evidence type="ECO:0000313" key="2">
    <source>
        <dbReference type="EMBL" id="ELP85527.1"/>
    </source>
</evidence>
<evidence type="ECO:0000313" key="3">
    <source>
        <dbReference type="Proteomes" id="UP000014680"/>
    </source>
</evidence>
<dbReference type="Proteomes" id="UP000014680">
    <property type="component" value="Unassembled WGS sequence"/>
</dbReference>